<name>A0ABP1FNI5_9CHLO</name>
<dbReference type="InterPro" id="IPR041569">
    <property type="entry name" value="AAA_lid_3"/>
</dbReference>
<dbReference type="PANTHER" id="PTHR45644:SF85">
    <property type="entry name" value="P-LOOP CONTAINING NUCLEOSIDE TRIPHOSPHATE HYDROLASES SUPERFAMILY PROTEIN"/>
    <property type="match status" value="1"/>
</dbReference>
<dbReference type="InterPro" id="IPR015415">
    <property type="entry name" value="Spast_Vps4_C"/>
</dbReference>
<feature type="compositionally biased region" description="Basic and acidic residues" evidence="6">
    <location>
        <begin position="967"/>
        <end position="976"/>
    </location>
</feature>
<dbReference type="InterPro" id="IPR003959">
    <property type="entry name" value="ATPase_AAA_core"/>
</dbReference>
<proteinExistence type="predicted"/>
<evidence type="ECO:0000259" key="7">
    <source>
        <dbReference type="SMART" id="SM00382"/>
    </source>
</evidence>
<keyword evidence="3" id="KW-1000">Mitochondrion outer membrane</keyword>
<evidence type="ECO:0000256" key="3">
    <source>
        <dbReference type="ARBA" id="ARBA00022787"/>
    </source>
</evidence>
<evidence type="ECO:0000256" key="1">
    <source>
        <dbReference type="ARBA" id="ARBA00004572"/>
    </source>
</evidence>
<dbReference type="EMBL" id="CAXHTA020000002">
    <property type="protein sequence ID" value="CAL5219607.1"/>
    <property type="molecule type" value="Genomic_DNA"/>
</dbReference>
<evidence type="ECO:0000256" key="2">
    <source>
        <dbReference type="ARBA" id="ARBA00022741"/>
    </source>
</evidence>
<evidence type="ECO:0000256" key="6">
    <source>
        <dbReference type="SAM" id="MobiDB-lite"/>
    </source>
</evidence>
<feature type="region of interest" description="Disordered" evidence="6">
    <location>
        <begin position="298"/>
        <end position="325"/>
    </location>
</feature>
<dbReference type="InterPro" id="IPR051701">
    <property type="entry name" value="Mito_OM_Translocase_MSP1"/>
</dbReference>
<evidence type="ECO:0000256" key="4">
    <source>
        <dbReference type="ARBA" id="ARBA00022840"/>
    </source>
</evidence>
<feature type="region of interest" description="Disordered" evidence="6">
    <location>
        <begin position="937"/>
        <end position="1079"/>
    </location>
</feature>
<feature type="compositionally biased region" description="Basic and acidic residues" evidence="6">
    <location>
        <begin position="997"/>
        <end position="1010"/>
    </location>
</feature>
<dbReference type="Gene3D" id="3.40.50.300">
    <property type="entry name" value="P-loop containing nucleotide triphosphate hydrolases"/>
    <property type="match status" value="1"/>
</dbReference>
<feature type="compositionally biased region" description="Low complexity" evidence="6">
    <location>
        <begin position="937"/>
        <end position="951"/>
    </location>
</feature>
<comment type="caution">
    <text evidence="8">The sequence shown here is derived from an EMBL/GenBank/DDBJ whole genome shotgun (WGS) entry which is preliminary data.</text>
</comment>
<keyword evidence="9" id="KW-1185">Reference proteome</keyword>
<dbReference type="SUPFAM" id="SSF52540">
    <property type="entry name" value="P-loop containing nucleoside triphosphate hydrolases"/>
    <property type="match status" value="1"/>
</dbReference>
<dbReference type="PANTHER" id="PTHR45644">
    <property type="entry name" value="AAA ATPASE, PUTATIVE (AFU_ORTHOLOGUE AFUA_2G12920)-RELATED-RELATED"/>
    <property type="match status" value="1"/>
</dbReference>
<dbReference type="PROSITE" id="PS00674">
    <property type="entry name" value="AAA"/>
    <property type="match status" value="1"/>
</dbReference>
<evidence type="ECO:0000256" key="5">
    <source>
        <dbReference type="ARBA" id="ARBA00023128"/>
    </source>
</evidence>
<dbReference type="InterPro" id="IPR003960">
    <property type="entry name" value="ATPase_AAA_CS"/>
</dbReference>
<keyword evidence="4" id="KW-0067">ATP-binding</keyword>
<feature type="domain" description="AAA+ ATPase" evidence="7">
    <location>
        <begin position="713"/>
        <end position="852"/>
    </location>
</feature>
<dbReference type="InterPro" id="IPR027417">
    <property type="entry name" value="P-loop_NTPase"/>
</dbReference>
<reference evidence="8 9" key="1">
    <citation type="submission" date="2024-06" db="EMBL/GenBank/DDBJ databases">
        <authorList>
            <person name="Kraege A."/>
            <person name="Thomma B."/>
        </authorList>
    </citation>
    <scope>NUCLEOTIDE SEQUENCE [LARGE SCALE GENOMIC DNA]</scope>
</reference>
<comment type="subcellular location">
    <subcellularLocation>
        <location evidence="1">Mitochondrion outer membrane</location>
        <topology evidence="1">Single-pass membrane protein</topology>
    </subcellularLocation>
</comment>
<accession>A0ABP1FNI5</accession>
<feature type="compositionally biased region" description="Polar residues" evidence="6">
    <location>
        <begin position="952"/>
        <end position="962"/>
    </location>
</feature>
<evidence type="ECO:0000313" key="9">
    <source>
        <dbReference type="Proteomes" id="UP001497392"/>
    </source>
</evidence>
<gene>
    <name evidence="8" type="primary">g1473</name>
    <name evidence="8" type="ORF">VP750_LOCUS1266</name>
</gene>
<keyword evidence="2" id="KW-0547">Nucleotide-binding</keyword>
<dbReference type="SMART" id="SM00382">
    <property type="entry name" value="AAA"/>
    <property type="match status" value="1"/>
</dbReference>
<keyword evidence="3" id="KW-0472">Membrane</keyword>
<dbReference type="Gene3D" id="1.10.8.60">
    <property type="match status" value="2"/>
</dbReference>
<dbReference type="Pfam" id="PF00004">
    <property type="entry name" value="AAA"/>
    <property type="match status" value="1"/>
</dbReference>
<sequence>MMTSPASTVRWLIGYPYEALRRYIAFFISLPEILLRKKAEFVISALLWVLGTFKDLQDALLAVGLIRSCALAAFEKRYFEVCADALRKPSRSWDDLPYVTSHEARQILLYATLRTVANSGPSSEAAGTRDCILVQTGMDKTGRFQEAVGEAMAKTLKANLLVVDEALLAQVANQILGSSLDIDQDVGLLRFILSCFLSGGKEAFVWGAIQRVAVKQKAPVALFVTDADQTICRSQERYNAFRSTFLGSSIPHAPPTGPAGGAEATVLVTNSRTRRSVRLPTAVPARIVILGGTSLGDLSVPPSSSSDEKGSVTDGTASIGEGEDFPVPPSVVAAAAAAELGFPAPGNKKEEFDVRQAMGRLFSITVKLEAPRSGPGSMRHWEQLQQDSQDLMAEANRRHLASLLPSKTTIPDTSSSVYRDRALSASDWEKVLGWARFMQIMLNKEARLKQQQAQPDAQPAAAAAQPPQEQPSPGPERKLQPIRRSRSASSSKGFAVPFLDTLLGSAPSKAVAKKAAALPAALANGCGAVAAPASNLSSKGASEAAALDAGKQVLDLQPSYPQMEPISSSASALEASAASSTDVEGIELHSILPLTSAAQVAGQPQAALDAPVNDSAAKLVPSSQGVALKELSERALRYGLSMARKAGGGLRPHIQASNSYEKRLLPEVVHPEDSGIGFAEVGALGKAKDVLREVVQLPLQQPALFAKGSLARPTKGILLFGPPGTGKTLLAKATAAECGASFLAISPSVLMSKWVGESVRVVRACFSLAAKLAPCVLFLDEVDAMLSRRRAEGEPDYLREVKNEFMAEWDGIRGRGSAGDRVIVLGATNRPQDLDEAVLRRFQRRIFCDLPSAKGRSAILEVLLANEQLDEDVSLTRLAEKTSTFSGSDLRALCTAAAMRPVRELLEASGKSAKVAAEKRRKAATKPFTLADSAVAAVESSPSATQSASATEDGSATGNSSGAAERGQQEHARTGKADGMTQESSHDSSPPIPGKQQLDHPEADTEEQNRIQKTQSVPPALESHNKGDEGNKDQDCNGFHDSVNEKPLQQDDVNQAKSMDHQQLAKGTKEAAASQAAAQERQQRLVQSLIEGCDELANENQQESAKLRPIRMDDFEEALKDVVPTVSPESMVIEELKQWAAKFGEGGNRNAHNNSLTYFI</sequence>
<keyword evidence="5" id="KW-0496">Mitochondrion</keyword>
<organism evidence="8 9">
    <name type="scientific">Coccomyxa viridis</name>
    <dbReference type="NCBI Taxonomy" id="1274662"/>
    <lineage>
        <taxon>Eukaryota</taxon>
        <taxon>Viridiplantae</taxon>
        <taxon>Chlorophyta</taxon>
        <taxon>core chlorophytes</taxon>
        <taxon>Trebouxiophyceae</taxon>
        <taxon>Trebouxiophyceae incertae sedis</taxon>
        <taxon>Coccomyxaceae</taxon>
        <taxon>Coccomyxa</taxon>
    </lineage>
</organism>
<feature type="compositionally biased region" description="Low complexity" evidence="6">
    <location>
        <begin position="1070"/>
        <end position="1079"/>
    </location>
</feature>
<feature type="compositionally biased region" description="Low complexity" evidence="6">
    <location>
        <begin position="450"/>
        <end position="467"/>
    </location>
</feature>
<dbReference type="Pfam" id="PF17862">
    <property type="entry name" value="AAA_lid_3"/>
    <property type="match status" value="1"/>
</dbReference>
<dbReference type="InterPro" id="IPR003593">
    <property type="entry name" value="AAA+_ATPase"/>
</dbReference>
<feature type="region of interest" description="Disordered" evidence="6">
    <location>
        <begin position="448"/>
        <end position="488"/>
    </location>
</feature>
<dbReference type="Pfam" id="PF09336">
    <property type="entry name" value="Vps4_C"/>
    <property type="match status" value="1"/>
</dbReference>
<evidence type="ECO:0000313" key="8">
    <source>
        <dbReference type="EMBL" id="CAL5219607.1"/>
    </source>
</evidence>
<dbReference type="Proteomes" id="UP001497392">
    <property type="component" value="Unassembled WGS sequence"/>
</dbReference>
<protein>
    <submittedName>
        <fullName evidence="8">G1473 protein</fullName>
    </submittedName>
</protein>
<feature type="compositionally biased region" description="Basic and acidic residues" evidence="6">
    <location>
        <begin position="1023"/>
        <end position="1035"/>
    </location>
</feature>